<evidence type="ECO:0000313" key="1">
    <source>
        <dbReference type="EMBL" id="KAI4384479.1"/>
    </source>
</evidence>
<dbReference type="Proteomes" id="UP001057402">
    <property type="component" value="Chromosome 2"/>
</dbReference>
<reference evidence="2" key="1">
    <citation type="journal article" date="2023" name="Front. Plant Sci.">
        <title>Chromosomal-level genome assembly of Melastoma candidum provides insights into trichome evolution.</title>
        <authorList>
            <person name="Zhong Y."/>
            <person name="Wu W."/>
            <person name="Sun C."/>
            <person name="Zou P."/>
            <person name="Liu Y."/>
            <person name="Dai S."/>
            <person name="Zhou R."/>
        </authorList>
    </citation>
    <scope>NUCLEOTIDE SEQUENCE [LARGE SCALE GENOMIC DNA]</scope>
</reference>
<evidence type="ECO:0000313" key="2">
    <source>
        <dbReference type="Proteomes" id="UP001057402"/>
    </source>
</evidence>
<comment type="caution">
    <text evidence="1">The sequence shown here is derived from an EMBL/GenBank/DDBJ whole genome shotgun (WGS) entry which is preliminary data.</text>
</comment>
<dbReference type="EMBL" id="CM042881">
    <property type="protein sequence ID" value="KAI4384479.1"/>
    <property type="molecule type" value="Genomic_DNA"/>
</dbReference>
<name>A0ACB9S018_9MYRT</name>
<keyword evidence="2" id="KW-1185">Reference proteome</keyword>
<gene>
    <name evidence="1" type="ORF">MLD38_002629</name>
</gene>
<protein>
    <submittedName>
        <fullName evidence="1">Uncharacterized protein</fullName>
    </submittedName>
</protein>
<sequence length="95" mass="10775">MVVLYRCLVINGLNCYKNCWLLSSLVFCPPTSQVEAAVFIAWLSESNSCIVAGETPWNVGRFSPCQSGLFRRVFYCIIRLAARMLSVKVIINFYI</sequence>
<proteinExistence type="predicted"/>
<organism evidence="1 2">
    <name type="scientific">Melastoma candidum</name>
    <dbReference type="NCBI Taxonomy" id="119954"/>
    <lineage>
        <taxon>Eukaryota</taxon>
        <taxon>Viridiplantae</taxon>
        <taxon>Streptophyta</taxon>
        <taxon>Embryophyta</taxon>
        <taxon>Tracheophyta</taxon>
        <taxon>Spermatophyta</taxon>
        <taxon>Magnoliopsida</taxon>
        <taxon>eudicotyledons</taxon>
        <taxon>Gunneridae</taxon>
        <taxon>Pentapetalae</taxon>
        <taxon>rosids</taxon>
        <taxon>malvids</taxon>
        <taxon>Myrtales</taxon>
        <taxon>Melastomataceae</taxon>
        <taxon>Melastomatoideae</taxon>
        <taxon>Melastomateae</taxon>
        <taxon>Melastoma</taxon>
    </lineage>
</organism>
<accession>A0ACB9S018</accession>